<dbReference type="AlphaFoldDB" id="A0AAV5FN96"/>
<evidence type="ECO:0000256" key="1">
    <source>
        <dbReference type="ARBA" id="ARBA00004167"/>
    </source>
</evidence>
<feature type="domain" description="FH2" evidence="7">
    <location>
        <begin position="1"/>
        <end position="161"/>
    </location>
</feature>
<keyword evidence="4" id="KW-1133">Transmembrane helix</keyword>
<name>A0AAV5FN96_ELECO</name>
<reference evidence="8" key="2">
    <citation type="submission" date="2021-12" db="EMBL/GenBank/DDBJ databases">
        <title>Resequencing data analysis of finger millet.</title>
        <authorList>
            <person name="Hatakeyama M."/>
            <person name="Aluri S."/>
            <person name="Balachadran M.T."/>
            <person name="Sivarajan S.R."/>
            <person name="Poveda L."/>
            <person name="Shimizu-Inatsugi R."/>
            <person name="Schlapbach R."/>
            <person name="Sreeman S.M."/>
            <person name="Shimizu K.K."/>
        </authorList>
    </citation>
    <scope>NUCLEOTIDE SEQUENCE</scope>
</reference>
<gene>
    <name evidence="8" type="primary">gb25264</name>
    <name evidence="8" type="ORF">PR202_gb25264</name>
</gene>
<dbReference type="InterPro" id="IPR015425">
    <property type="entry name" value="FH2_Formin"/>
</dbReference>
<evidence type="ECO:0000256" key="2">
    <source>
        <dbReference type="ARBA" id="ARBA00022692"/>
    </source>
</evidence>
<comment type="subcellular location">
    <subcellularLocation>
        <location evidence="1">Membrane</location>
        <topology evidence="1">Single-pass membrane protein</topology>
    </subcellularLocation>
</comment>
<dbReference type="GO" id="GO:0051015">
    <property type="term" value="F:actin filament binding"/>
    <property type="evidence" value="ECO:0007669"/>
    <property type="project" value="InterPro"/>
</dbReference>
<dbReference type="Gene3D" id="1.20.58.2220">
    <property type="entry name" value="Formin, FH2 domain"/>
    <property type="match status" value="1"/>
</dbReference>
<accession>A0AAV5FN96</accession>
<evidence type="ECO:0000313" key="8">
    <source>
        <dbReference type="EMBL" id="GJN36407.1"/>
    </source>
</evidence>
<evidence type="ECO:0000256" key="4">
    <source>
        <dbReference type="ARBA" id="ARBA00022989"/>
    </source>
</evidence>
<dbReference type="PANTHER" id="PTHR23213:SF347">
    <property type="entry name" value="FORMIN-LIKE PROTEIN 14"/>
    <property type="match status" value="1"/>
</dbReference>
<evidence type="ECO:0000256" key="5">
    <source>
        <dbReference type="ARBA" id="ARBA00023136"/>
    </source>
</evidence>
<dbReference type="PANTHER" id="PTHR23213">
    <property type="entry name" value="FORMIN-RELATED"/>
    <property type="match status" value="1"/>
</dbReference>
<dbReference type="GO" id="GO:0045010">
    <property type="term" value="P:actin nucleation"/>
    <property type="evidence" value="ECO:0007669"/>
    <property type="project" value="InterPro"/>
</dbReference>
<dbReference type="Pfam" id="PF02181">
    <property type="entry name" value="FH2"/>
    <property type="match status" value="1"/>
</dbReference>
<organism evidence="8 9">
    <name type="scientific">Eleusine coracana subsp. coracana</name>
    <dbReference type="NCBI Taxonomy" id="191504"/>
    <lineage>
        <taxon>Eukaryota</taxon>
        <taxon>Viridiplantae</taxon>
        <taxon>Streptophyta</taxon>
        <taxon>Embryophyta</taxon>
        <taxon>Tracheophyta</taxon>
        <taxon>Spermatophyta</taxon>
        <taxon>Magnoliopsida</taxon>
        <taxon>Liliopsida</taxon>
        <taxon>Poales</taxon>
        <taxon>Poaceae</taxon>
        <taxon>PACMAD clade</taxon>
        <taxon>Chloridoideae</taxon>
        <taxon>Cynodonteae</taxon>
        <taxon>Eleusininae</taxon>
        <taxon>Eleusine</taxon>
    </lineage>
</organism>
<evidence type="ECO:0000313" key="9">
    <source>
        <dbReference type="Proteomes" id="UP001054889"/>
    </source>
</evidence>
<dbReference type="Proteomes" id="UP001054889">
    <property type="component" value="Unassembled WGS sequence"/>
</dbReference>
<keyword evidence="3" id="KW-0732">Signal</keyword>
<keyword evidence="2" id="KW-0812">Transmembrane</keyword>
<comment type="caution">
    <text evidence="8">The sequence shown here is derived from an EMBL/GenBank/DDBJ whole genome shotgun (WGS) entry which is preliminary data.</text>
</comment>
<dbReference type="PROSITE" id="PS51444">
    <property type="entry name" value="FH2"/>
    <property type="match status" value="1"/>
</dbReference>
<evidence type="ECO:0000256" key="6">
    <source>
        <dbReference type="ARBA" id="ARBA00025793"/>
    </source>
</evidence>
<dbReference type="InterPro" id="IPR027643">
    <property type="entry name" value="Formin-like_plant"/>
</dbReference>
<dbReference type="GO" id="GO:0016020">
    <property type="term" value="C:membrane"/>
    <property type="evidence" value="ECO:0007669"/>
    <property type="project" value="UniProtKB-SubCell"/>
</dbReference>
<reference evidence="8" key="1">
    <citation type="journal article" date="2018" name="DNA Res.">
        <title>Multiple hybrid de novo genome assembly of finger millet, an orphan allotetraploid crop.</title>
        <authorList>
            <person name="Hatakeyama M."/>
            <person name="Aluri S."/>
            <person name="Balachadran M.T."/>
            <person name="Sivarajan S.R."/>
            <person name="Patrignani A."/>
            <person name="Gruter S."/>
            <person name="Poveda L."/>
            <person name="Shimizu-Inatsugi R."/>
            <person name="Baeten J."/>
            <person name="Francoijs K.J."/>
            <person name="Nataraja K.N."/>
            <person name="Reddy Y.A.N."/>
            <person name="Phadnis S."/>
            <person name="Ravikumar R.L."/>
            <person name="Schlapbach R."/>
            <person name="Sreeman S.M."/>
            <person name="Shimizu K.K."/>
        </authorList>
    </citation>
    <scope>NUCLEOTIDE SEQUENCE</scope>
</reference>
<sequence>MNTSTLQGDIECRKHGIQVVSKLAAELTNTKKAASIDITRLSRTVSDLGVGLGKIHDVLRLNSIVTSVESARRFHNSMSTFLRQAEEEILKIQSQESTCLSSVRDMAEYFHGDSASDEARMFRIFASVREFLAMLDRICKEAGVMDSHCVGANWMAATPMGMTTP</sequence>
<dbReference type="InterPro" id="IPR042201">
    <property type="entry name" value="FH2_Formin_sf"/>
</dbReference>
<keyword evidence="5" id="KW-0472">Membrane</keyword>
<protein>
    <recommendedName>
        <fullName evidence="7">FH2 domain-containing protein</fullName>
    </recommendedName>
</protein>
<dbReference type="EMBL" id="BQKI01000088">
    <property type="protein sequence ID" value="GJN36407.1"/>
    <property type="molecule type" value="Genomic_DNA"/>
</dbReference>
<evidence type="ECO:0000256" key="3">
    <source>
        <dbReference type="ARBA" id="ARBA00022729"/>
    </source>
</evidence>
<proteinExistence type="inferred from homology"/>
<keyword evidence="9" id="KW-1185">Reference proteome</keyword>
<evidence type="ECO:0000259" key="7">
    <source>
        <dbReference type="PROSITE" id="PS51444"/>
    </source>
</evidence>
<comment type="similarity">
    <text evidence="6">Belongs to the formin-like family. Class-I subfamily.</text>
</comment>
<dbReference type="SUPFAM" id="SSF101447">
    <property type="entry name" value="Formin homology 2 domain (FH2 domain)"/>
    <property type="match status" value="1"/>
</dbReference>